<evidence type="ECO:0000313" key="3">
    <source>
        <dbReference type="Proteomes" id="UP000247565"/>
    </source>
</evidence>
<dbReference type="OrthoDB" id="9803687at2"/>
<protein>
    <submittedName>
        <fullName evidence="2">5,10-methylenetetrahydrofolate reductase</fullName>
    </submittedName>
</protein>
<accession>A0A318MW49</accession>
<keyword evidence="1" id="KW-0560">Oxidoreductase</keyword>
<keyword evidence="3" id="KW-1185">Reference proteome</keyword>
<dbReference type="RefSeq" id="WP_110439058.1">
    <property type="nucleotide sequence ID" value="NZ_CP033087.1"/>
</dbReference>
<dbReference type="Gene3D" id="3.20.20.220">
    <property type="match status" value="1"/>
</dbReference>
<dbReference type="InterPro" id="IPR029041">
    <property type="entry name" value="FAD-linked_oxidoreductase-like"/>
</dbReference>
<organism evidence="2 3">
    <name type="scientific">Commensalibacter melissae</name>
    <dbReference type="NCBI Taxonomy" id="2070537"/>
    <lineage>
        <taxon>Bacteria</taxon>
        <taxon>Pseudomonadati</taxon>
        <taxon>Pseudomonadota</taxon>
        <taxon>Alphaproteobacteria</taxon>
        <taxon>Acetobacterales</taxon>
        <taxon>Acetobacteraceae</taxon>
    </lineage>
</organism>
<name>A0A318MW49_9PROT</name>
<dbReference type="GO" id="GO:0016491">
    <property type="term" value="F:oxidoreductase activity"/>
    <property type="evidence" value="ECO:0007669"/>
    <property type="project" value="UniProtKB-KW"/>
</dbReference>
<dbReference type="SUPFAM" id="SSF51730">
    <property type="entry name" value="FAD-linked oxidoreductase"/>
    <property type="match status" value="1"/>
</dbReference>
<dbReference type="UniPathway" id="UPA00193"/>
<proteinExistence type="predicted"/>
<dbReference type="GeneID" id="83703578"/>
<dbReference type="Proteomes" id="UP000247565">
    <property type="component" value="Unassembled WGS sequence"/>
</dbReference>
<sequence length="248" mass="28963">MTRISVELIPRDRNHIISDMKQVKECFPIADSINIPDLMRFSLRSWNAFQITSSYYTRSIPHIRAIDINPDLPLPGHDINNLQEILVIQGDPPSDFNKHTYPNSTESILRRYRRELPHLKLYAAFDPYRRSPKEELEHVLSKKEAGASGFFTQPIFDEKMLELCMDWLHNKTVFWGLSPVIGPKSKSYWEITNKVVFPHNFETSLQANIDFAKKALQMIKKTNQNAYLMPLRVKLTTYLSPLQEIFQN</sequence>
<dbReference type="AlphaFoldDB" id="A0A318MW49"/>
<gene>
    <name evidence="2" type="ORF">DK869_05720</name>
</gene>
<reference evidence="2 3" key="1">
    <citation type="submission" date="2018-05" db="EMBL/GenBank/DDBJ databases">
        <title>Reference genomes for bee gut microbiota database.</title>
        <authorList>
            <person name="Ellegaard K.M."/>
        </authorList>
    </citation>
    <scope>NUCLEOTIDE SEQUENCE [LARGE SCALE GENOMIC DNA]</scope>
    <source>
        <strain evidence="2 3">ESL0284</strain>
    </source>
</reference>
<evidence type="ECO:0000256" key="1">
    <source>
        <dbReference type="ARBA" id="ARBA00023002"/>
    </source>
</evidence>
<dbReference type="EMBL" id="QGLT01000003">
    <property type="protein sequence ID" value="PXZ00135.1"/>
    <property type="molecule type" value="Genomic_DNA"/>
</dbReference>
<evidence type="ECO:0000313" key="2">
    <source>
        <dbReference type="EMBL" id="PXZ00135.1"/>
    </source>
</evidence>
<dbReference type="GO" id="GO:0035999">
    <property type="term" value="P:tetrahydrofolate interconversion"/>
    <property type="evidence" value="ECO:0007669"/>
    <property type="project" value="UniProtKB-UniPathway"/>
</dbReference>
<comment type="caution">
    <text evidence="2">The sequence shown here is derived from an EMBL/GenBank/DDBJ whole genome shotgun (WGS) entry which is preliminary data.</text>
</comment>